<organism evidence="1 2">
    <name type="scientific">Lentzea xinjiangensis</name>
    <dbReference type="NCBI Taxonomy" id="402600"/>
    <lineage>
        <taxon>Bacteria</taxon>
        <taxon>Bacillati</taxon>
        <taxon>Actinomycetota</taxon>
        <taxon>Actinomycetes</taxon>
        <taxon>Pseudonocardiales</taxon>
        <taxon>Pseudonocardiaceae</taxon>
        <taxon>Lentzea</taxon>
    </lineage>
</organism>
<dbReference type="Proteomes" id="UP000199352">
    <property type="component" value="Unassembled WGS sequence"/>
</dbReference>
<sequence length="222" mass="24616">MTVYDVARCLPAISELRATCRALATLDVLLDPDSEERYHLYDAEWAPGEQMASMWDGAGNEYSIVFTAAGAYVRGFDHESSMSPYSTDDGKPWPGVLDSVPEVFQECVKEPAFADEFDTPSVTVCLWREHGDTAWRHGDIAFPDGEPDPDGADWLFALLTDRTPEAFREWAQDYYEKSLALEPVWHVYSGQPLTAEVVTALNPATTLAAVKDLVAEIGYPIS</sequence>
<gene>
    <name evidence="1" type="ORF">SAMN05216188_113247</name>
</gene>
<dbReference type="AlphaFoldDB" id="A0A1H9QYQ6"/>
<evidence type="ECO:0000313" key="1">
    <source>
        <dbReference type="EMBL" id="SER65598.1"/>
    </source>
</evidence>
<name>A0A1H9QYQ6_9PSEU</name>
<dbReference type="OrthoDB" id="361945at2"/>
<accession>A0A1H9QYQ6</accession>
<evidence type="ECO:0000313" key="2">
    <source>
        <dbReference type="Proteomes" id="UP000199352"/>
    </source>
</evidence>
<keyword evidence="2" id="KW-1185">Reference proteome</keyword>
<reference evidence="2" key="1">
    <citation type="submission" date="2016-10" db="EMBL/GenBank/DDBJ databases">
        <authorList>
            <person name="Varghese N."/>
            <person name="Submissions S."/>
        </authorList>
    </citation>
    <scope>NUCLEOTIDE SEQUENCE [LARGE SCALE GENOMIC DNA]</scope>
    <source>
        <strain evidence="2">CGMCC 4.3525</strain>
    </source>
</reference>
<proteinExistence type="predicted"/>
<protein>
    <submittedName>
        <fullName evidence="1">Uncharacterized protein</fullName>
    </submittedName>
</protein>
<dbReference type="STRING" id="402600.SAMN05216188_113247"/>
<dbReference type="EMBL" id="FOFR01000013">
    <property type="protein sequence ID" value="SER65598.1"/>
    <property type="molecule type" value="Genomic_DNA"/>
</dbReference>